<comment type="caution">
    <text evidence="2">The sequence shown here is derived from an EMBL/GenBank/DDBJ whole genome shotgun (WGS) entry which is preliminary data.</text>
</comment>
<keyword evidence="2" id="KW-0255">Endonuclease</keyword>
<dbReference type="PANTHER" id="PTHR34107">
    <property type="entry name" value="SLL0198 PROTEIN-RELATED"/>
    <property type="match status" value="1"/>
</dbReference>
<sequence length="194" mass="21988">MTAITLKSAVLERLTDEEFYQFCMDNRDQRIERDANHQITIMPPTNSETGASNSEINYQLAHWNRQHELGKTFDSSAGFTLDTGAMLSPDASWIAWENWNALSLDDRRGFARICPDFVVELLSPTDRLTDTMRKMEHWLEAGAKLGWLIAPGTESVYIFEPGQPVRPVVGFDQELVAGSVLPGFVLELRRLRAE</sequence>
<accession>A0A9X2AJU3</accession>
<dbReference type="PANTHER" id="PTHR34107:SF7">
    <property type="entry name" value="SLR2092 PROTEIN"/>
    <property type="match status" value="1"/>
</dbReference>
<keyword evidence="2" id="KW-0378">Hydrolase</keyword>
<dbReference type="Gene3D" id="3.90.1570.10">
    <property type="entry name" value="tt1808, chain A"/>
    <property type="match status" value="1"/>
</dbReference>
<evidence type="ECO:0000313" key="3">
    <source>
        <dbReference type="Proteomes" id="UP001139193"/>
    </source>
</evidence>
<dbReference type="InterPro" id="IPR008538">
    <property type="entry name" value="Uma2"/>
</dbReference>
<evidence type="ECO:0000259" key="1">
    <source>
        <dbReference type="Pfam" id="PF05685"/>
    </source>
</evidence>
<feature type="domain" description="Putative restriction endonuclease" evidence="1">
    <location>
        <begin position="17"/>
        <end position="188"/>
    </location>
</feature>
<dbReference type="EMBL" id="JALBGC010000004">
    <property type="protein sequence ID" value="MCI1189234.1"/>
    <property type="molecule type" value="Genomic_DNA"/>
</dbReference>
<dbReference type="CDD" id="cd06260">
    <property type="entry name" value="DUF820-like"/>
    <property type="match status" value="1"/>
</dbReference>
<dbReference type="AlphaFoldDB" id="A0A9X2AJU3"/>
<keyword evidence="2" id="KW-0540">Nuclease</keyword>
<keyword evidence="3" id="KW-1185">Reference proteome</keyword>
<name>A0A9X2AJU3_9BACT</name>
<gene>
    <name evidence="2" type="ORF">MON38_17555</name>
</gene>
<dbReference type="InterPro" id="IPR011335">
    <property type="entry name" value="Restrct_endonuc-II-like"/>
</dbReference>
<dbReference type="SUPFAM" id="SSF52980">
    <property type="entry name" value="Restriction endonuclease-like"/>
    <property type="match status" value="1"/>
</dbReference>
<dbReference type="RefSeq" id="WP_241937451.1">
    <property type="nucleotide sequence ID" value="NZ_JALBGC010000004.1"/>
</dbReference>
<dbReference type="GO" id="GO:0004519">
    <property type="term" value="F:endonuclease activity"/>
    <property type="evidence" value="ECO:0007669"/>
    <property type="project" value="UniProtKB-KW"/>
</dbReference>
<dbReference type="InterPro" id="IPR012296">
    <property type="entry name" value="Nuclease_put_TT1808"/>
</dbReference>
<proteinExistence type="predicted"/>
<protein>
    <submittedName>
        <fullName evidence="2">Uma2 family endonuclease</fullName>
    </submittedName>
</protein>
<evidence type="ECO:0000313" key="2">
    <source>
        <dbReference type="EMBL" id="MCI1189234.1"/>
    </source>
</evidence>
<reference evidence="2" key="1">
    <citation type="submission" date="2022-03" db="EMBL/GenBank/DDBJ databases">
        <title>Bacterial whole genome sequence for Hymenobacter sp. DH14.</title>
        <authorList>
            <person name="Le V."/>
        </authorList>
    </citation>
    <scope>NUCLEOTIDE SEQUENCE</scope>
    <source>
        <strain evidence="2">DH14</strain>
    </source>
</reference>
<organism evidence="2 3">
    <name type="scientific">Hymenobacter cyanobacteriorum</name>
    <dbReference type="NCBI Taxonomy" id="2926463"/>
    <lineage>
        <taxon>Bacteria</taxon>
        <taxon>Pseudomonadati</taxon>
        <taxon>Bacteroidota</taxon>
        <taxon>Cytophagia</taxon>
        <taxon>Cytophagales</taxon>
        <taxon>Hymenobacteraceae</taxon>
        <taxon>Hymenobacter</taxon>
    </lineage>
</organism>
<dbReference type="Pfam" id="PF05685">
    <property type="entry name" value="Uma2"/>
    <property type="match status" value="1"/>
</dbReference>
<dbReference type="Proteomes" id="UP001139193">
    <property type="component" value="Unassembled WGS sequence"/>
</dbReference>